<dbReference type="Gene3D" id="3.40.390.10">
    <property type="entry name" value="Collagenase (Catalytic Domain)"/>
    <property type="match status" value="1"/>
</dbReference>
<dbReference type="InterPro" id="IPR018358">
    <property type="entry name" value="Disintegrin_CS"/>
</dbReference>
<dbReference type="Proteomes" id="UP000694555">
    <property type="component" value="Unplaced"/>
</dbReference>
<evidence type="ECO:0000259" key="4">
    <source>
        <dbReference type="PROSITE" id="PS50215"/>
    </source>
</evidence>
<feature type="domain" description="Peptidase M12B" evidence="4">
    <location>
        <begin position="129"/>
        <end position="312"/>
    </location>
</feature>
<dbReference type="PANTHER" id="PTHR11905:SF158">
    <property type="entry name" value="DISINTEGRIN AND METALLOPROTEINASE DOMAIN-CONTAINING PROTEIN 18"/>
    <property type="match status" value="1"/>
</dbReference>
<evidence type="ECO:0000259" key="3">
    <source>
        <dbReference type="PROSITE" id="PS50214"/>
    </source>
</evidence>
<dbReference type="InterPro" id="IPR006586">
    <property type="entry name" value="ADAM_Cys-rich"/>
</dbReference>
<dbReference type="AlphaFoldDB" id="A0A8C0HL75"/>
<evidence type="ECO:0000256" key="1">
    <source>
        <dbReference type="ARBA" id="ARBA00023157"/>
    </source>
</evidence>
<dbReference type="SMART" id="SM00050">
    <property type="entry name" value="DISIN"/>
    <property type="match status" value="1"/>
</dbReference>
<dbReference type="SUPFAM" id="SSF57552">
    <property type="entry name" value="Blood coagulation inhibitor (disintegrin)"/>
    <property type="match status" value="1"/>
</dbReference>
<evidence type="ECO:0000256" key="2">
    <source>
        <dbReference type="PROSITE-ProRule" id="PRU00276"/>
    </source>
</evidence>
<dbReference type="InterPro" id="IPR001590">
    <property type="entry name" value="Peptidase_M12B"/>
</dbReference>
<evidence type="ECO:0000313" key="6">
    <source>
        <dbReference type="Proteomes" id="UP000694555"/>
    </source>
</evidence>
<reference evidence="5" key="1">
    <citation type="submission" date="2025-08" db="UniProtKB">
        <authorList>
            <consortium name="Ensembl"/>
        </authorList>
    </citation>
    <scope>IDENTIFICATION</scope>
</reference>
<keyword evidence="6" id="KW-1185">Reference proteome</keyword>
<organism evidence="5 6">
    <name type="scientific">Buteo japonicus</name>
    <dbReference type="NCBI Taxonomy" id="224669"/>
    <lineage>
        <taxon>Eukaryota</taxon>
        <taxon>Metazoa</taxon>
        <taxon>Chordata</taxon>
        <taxon>Craniata</taxon>
        <taxon>Vertebrata</taxon>
        <taxon>Euteleostomi</taxon>
        <taxon>Archelosauria</taxon>
        <taxon>Archosauria</taxon>
        <taxon>Dinosauria</taxon>
        <taxon>Saurischia</taxon>
        <taxon>Theropoda</taxon>
        <taxon>Coelurosauria</taxon>
        <taxon>Aves</taxon>
        <taxon>Neognathae</taxon>
        <taxon>Neoaves</taxon>
        <taxon>Telluraves</taxon>
        <taxon>Accipitrimorphae</taxon>
        <taxon>Accipitriformes</taxon>
        <taxon>Accipitridae</taxon>
        <taxon>Accipitrinae</taxon>
        <taxon>Buteo</taxon>
    </lineage>
</organism>
<feature type="domain" description="Disintegrin" evidence="3">
    <location>
        <begin position="322"/>
        <end position="408"/>
    </location>
</feature>
<dbReference type="Gene3D" id="4.10.70.10">
    <property type="entry name" value="Disintegrin domain"/>
    <property type="match status" value="1"/>
</dbReference>
<dbReference type="SMART" id="SM00608">
    <property type="entry name" value="ACR"/>
    <property type="match status" value="1"/>
</dbReference>
<comment type="caution">
    <text evidence="2">Lacks conserved residue(s) required for the propagation of feature annotation.</text>
</comment>
<dbReference type="PANTHER" id="PTHR11905">
    <property type="entry name" value="ADAM A DISINTEGRIN AND METALLOPROTEASE DOMAIN"/>
    <property type="match status" value="1"/>
</dbReference>
<dbReference type="GO" id="GO:0008584">
    <property type="term" value="P:male gonad development"/>
    <property type="evidence" value="ECO:0007669"/>
    <property type="project" value="TreeGrafter"/>
</dbReference>
<protein>
    <submittedName>
        <fullName evidence="5">ADAM metallopeptidase domain 32</fullName>
    </submittedName>
</protein>
<proteinExistence type="predicted"/>
<reference evidence="5" key="2">
    <citation type="submission" date="2025-09" db="UniProtKB">
        <authorList>
            <consortium name="Ensembl"/>
        </authorList>
    </citation>
    <scope>IDENTIFICATION</scope>
</reference>
<dbReference type="FunFam" id="4.10.70.10:FF:000003">
    <property type="entry name" value="Disintegrin and metalloproteinase domain-containing protein 17"/>
    <property type="match status" value="1"/>
</dbReference>
<dbReference type="InterPro" id="IPR036436">
    <property type="entry name" value="Disintegrin_dom_sf"/>
</dbReference>
<feature type="disulfide bond" evidence="2">
    <location>
        <begin position="268"/>
        <end position="273"/>
    </location>
</feature>
<dbReference type="GO" id="GO:0004222">
    <property type="term" value="F:metalloendopeptidase activity"/>
    <property type="evidence" value="ECO:0007669"/>
    <property type="project" value="InterPro"/>
</dbReference>
<dbReference type="Pfam" id="PF01421">
    <property type="entry name" value="Reprolysin"/>
    <property type="match status" value="1"/>
</dbReference>
<dbReference type="CDD" id="cd04269">
    <property type="entry name" value="ZnMc_adamalysin_II_like"/>
    <property type="match status" value="1"/>
</dbReference>
<dbReference type="Ensembl" id="ENSBJAT00000012502.1">
    <property type="protein sequence ID" value="ENSBJAP00000012162.1"/>
    <property type="gene ID" value="ENSBJAG00000007868.1"/>
</dbReference>
<keyword evidence="1 2" id="KW-1015">Disulfide bond</keyword>
<dbReference type="Pfam" id="PF08516">
    <property type="entry name" value="ADAM_CR"/>
    <property type="match status" value="1"/>
</dbReference>
<dbReference type="SUPFAM" id="SSF55486">
    <property type="entry name" value="Metalloproteases ('zincins'), catalytic domain"/>
    <property type="match status" value="1"/>
</dbReference>
<dbReference type="GO" id="GO:0005886">
    <property type="term" value="C:plasma membrane"/>
    <property type="evidence" value="ECO:0007669"/>
    <property type="project" value="TreeGrafter"/>
</dbReference>
<name>A0A8C0HL75_9AVES</name>
<accession>A0A8C0HL75</accession>
<dbReference type="PROSITE" id="PS50215">
    <property type="entry name" value="ADAM_MEPRO"/>
    <property type="match status" value="1"/>
</dbReference>
<dbReference type="InterPro" id="IPR001762">
    <property type="entry name" value="Disintegrin_dom"/>
</dbReference>
<dbReference type="GO" id="GO:0007339">
    <property type="term" value="P:binding of sperm to zona pellucida"/>
    <property type="evidence" value="ECO:0007669"/>
    <property type="project" value="TreeGrafter"/>
</dbReference>
<dbReference type="InterPro" id="IPR034027">
    <property type="entry name" value="Reprolysin_adamalysin"/>
</dbReference>
<evidence type="ECO:0000313" key="5">
    <source>
        <dbReference type="Ensembl" id="ENSBJAP00000012162.1"/>
    </source>
</evidence>
<dbReference type="GO" id="GO:0007155">
    <property type="term" value="P:cell adhesion"/>
    <property type="evidence" value="ECO:0007669"/>
    <property type="project" value="TreeGrafter"/>
</dbReference>
<dbReference type="PROSITE" id="PS00427">
    <property type="entry name" value="DISINTEGRIN_1"/>
    <property type="match status" value="1"/>
</dbReference>
<dbReference type="InterPro" id="IPR024079">
    <property type="entry name" value="MetalloPept_cat_dom_sf"/>
</dbReference>
<dbReference type="PROSITE" id="PS50214">
    <property type="entry name" value="DISINTEGRIN_2"/>
    <property type="match status" value="1"/>
</dbReference>
<sequence>MPFFCSVFLSEDFKIYMPDEKGSLRSDLTPIKGGCHYRGYVEGFPSSAVTLSTCSGLRGLLQFENVSYGIEPLGYSPAFEHFVYRVSDERTAGSLLASSHPESGVSTSFYFIVVNALSALMSSWVIFQYNYMGSDTNAATRKIIQVFNLVNNMFNPLNVTVVLSSLELWTEENKISTAGEADDLLQRFLQWKQSHLTLGSYDIAYLLLYRDQAAFVGATDLGKACQRDAAGAVAYQGAVTLESFSVLLAQLLGRSLGISYDDSRDCRCPGRICLMSPEALHVSGAKAFSSCSIGDFETFLKHNGGTCLFNRPRLTGLSYRRVAVCGNGIVERGEQCDCGAAEVGADKCCTKMCRFKPGVKCSSGLCCNECQFKQKNSPCRPAADAQCDLAEFCNGSSASCPPDLYDGHGCEHGTGYCYKGRCQSPDLQCRRLYGRGSKNAPVACYEELNSQRDRFGHCGFQPRQGYKSCAWRNLRCGKLICTYPYSTPFPSEAAAVLYVQVREHLCISLDYLNAPARLDPLLVPPGTKCGSGKVRKHFIVCNNKRHCHCHPGWKPPDCLRKGSGPGGSVDSGLQLMDH</sequence>
<dbReference type="Pfam" id="PF00200">
    <property type="entry name" value="Disintegrin"/>
    <property type="match status" value="1"/>
</dbReference>
<dbReference type="GO" id="GO:0006508">
    <property type="term" value="P:proteolysis"/>
    <property type="evidence" value="ECO:0007669"/>
    <property type="project" value="InterPro"/>
</dbReference>